<name>A0A1F7J3L7_9BACT</name>
<feature type="signal peptide" evidence="2">
    <location>
        <begin position="1"/>
        <end position="20"/>
    </location>
</feature>
<dbReference type="Gene3D" id="2.70.70.10">
    <property type="entry name" value="Glucose Permease (Domain IIA)"/>
    <property type="match status" value="2"/>
</dbReference>
<comment type="caution">
    <text evidence="3">The sequence shown here is derived from an EMBL/GenBank/DDBJ whole genome shotgun (WGS) entry which is preliminary data.</text>
</comment>
<dbReference type="EMBL" id="MGAQ01000020">
    <property type="protein sequence ID" value="OGK50174.1"/>
    <property type="molecule type" value="Genomic_DNA"/>
</dbReference>
<keyword evidence="2" id="KW-0732">Signal</keyword>
<keyword evidence="1" id="KW-0175">Coiled coil</keyword>
<feature type="coiled-coil region" evidence="1">
    <location>
        <begin position="31"/>
        <end position="100"/>
    </location>
</feature>
<evidence type="ECO:0000256" key="1">
    <source>
        <dbReference type="SAM" id="Coils"/>
    </source>
</evidence>
<sequence>MKFIKSRVFTFLFLILLAFAIPSIAQNCNNADECKKLISEYEQKLAGLGEQRKSLSSQIQFMDTQIYLTTLRIQETEQLIVQTQNEIENLAGKIEGLNTSLDYLSQLLVRKIAESYKRREIPFFNIFVDSDNAQVLANRLKYARVTQENDRRVAFQVQQAKLNFEQQKSLREQKQAELAELETKLEAQKSDLDSQKANKQKLLAQTQSDERTYQALLNRTRAEFAAIQGIIAGAGTESQLREVKKGDFIASVISTASCNSSGEHLHFTVLEGGGVVNPFSKLHDIDHVDRSGGDPWNPNGSWDWPLSPTISFNQGFGVTSCVSSGYCSGIYSSHNGIDIAGSSLNVTAVADGTLYRGSYAVGCSLPYARVKHKDSNIDTLYLHVYVN</sequence>
<dbReference type="Gene3D" id="6.10.250.3150">
    <property type="match status" value="1"/>
</dbReference>
<feature type="coiled-coil region" evidence="1">
    <location>
        <begin position="157"/>
        <end position="205"/>
    </location>
</feature>
<gene>
    <name evidence="3" type="ORF">A3B50_00100</name>
</gene>
<evidence type="ECO:0000313" key="4">
    <source>
        <dbReference type="Proteomes" id="UP000178558"/>
    </source>
</evidence>
<evidence type="ECO:0000313" key="3">
    <source>
        <dbReference type="EMBL" id="OGK50174.1"/>
    </source>
</evidence>
<evidence type="ECO:0000256" key="2">
    <source>
        <dbReference type="SAM" id="SignalP"/>
    </source>
</evidence>
<feature type="chain" id="PRO_5009529401" description="Peptidase M23 domain-containing protein" evidence="2">
    <location>
        <begin position="21"/>
        <end position="387"/>
    </location>
</feature>
<protein>
    <recommendedName>
        <fullName evidence="5">Peptidase M23 domain-containing protein</fullName>
    </recommendedName>
</protein>
<accession>A0A1F7J3L7</accession>
<reference evidence="3 4" key="1">
    <citation type="journal article" date="2016" name="Nat. Commun.">
        <title>Thousands of microbial genomes shed light on interconnected biogeochemical processes in an aquifer system.</title>
        <authorList>
            <person name="Anantharaman K."/>
            <person name="Brown C.T."/>
            <person name="Hug L.A."/>
            <person name="Sharon I."/>
            <person name="Castelle C.J."/>
            <person name="Probst A.J."/>
            <person name="Thomas B.C."/>
            <person name="Singh A."/>
            <person name="Wilkins M.J."/>
            <person name="Karaoz U."/>
            <person name="Brodie E.L."/>
            <person name="Williams K.H."/>
            <person name="Hubbard S.S."/>
            <person name="Banfield J.F."/>
        </authorList>
    </citation>
    <scope>NUCLEOTIDE SEQUENCE [LARGE SCALE GENOMIC DNA]</scope>
</reference>
<dbReference type="AlphaFoldDB" id="A0A1F7J3L7"/>
<proteinExistence type="predicted"/>
<evidence type="ECO:0008006" key="5">
    <source>
        <dbReference type="Google" id="ProtNLM"/>
    </source>
</evidence>
<dbReference type="InterPro" id="IPR011055">
    <property type="entry name" value="Dup_hybrid_motif"/>
</dbReference>
<dbReference type="Proteomes" id="UP000178558">
    <property type="component" value="Unassembled WGS sequence"/>
</dbReference>
<organism evidence="3 4">
    <name type="scientific">Candidatus Roizmanbacteria bacterium RIFCSPLOWO2_01_FULL_40_42</name>
    <dbReference type="NCBI Taxonomy" id="1802066"/>
    <lineage>
        <taxon>Bacteria</taxon>
        <taxon>Candidatus Roizmaniibacteriota</taxon>
    </lineage>
</organism>